<gene>
    <name evidence="2" type="ORF">P280DRAFT_265649</name>
</gene>
<keyword evidence="1" id="KW-0812">Transmembrane</keyword>
<feature type="transmembrane region" description="Helical" evidence="1">
    <location>
        <begin position="48"/>
        <end position="69"/>
    </location>
</feature>
<reference evidence="2" key="1">
    <citation type="journal article" date="2020" name="Stud. Mycol.">
        <title>101 Dothideomycetes genomes: a test case for predicting lifestyles and emergence of pathogens.</title>
        <authorList>
            <person name="Haridas S."/>
            <person name="Albert R."/>
            <person name="Binder M."/>
            <person name="Bloem J."/>
            <person name="Labutti K."/>
            <person name="Salamov A."/>
            <person name="Andreopoulos B."/>
            <person name="Baker S."/>
            <person name="Barry K."/>
            <person name="Bills G."/>
            <person name="Bluhm B."/>
            <person name="Cannon C."/>
            <person name="Castanera R."/>
            <person name="Culley D."/>
            <person name="Daum C."/>
            <person name="Ezra D."/>
            <person name="Gonzalez J."/>
            <person name="Henrissat B."/>
            <person name="Kuo A."/>
            <person name="Liang C."/>
            <person name="Lipzen A."/>
            <person name="Lutzoni F."/>
            <person name="Magnuson J."/>
            <person name="Mondo S."/>
            <person name="Nolan M."/>
            <person name="Ohm R."/>
            <person name="Pangilinan J."/>
            <person name="Park H.-J."/>
            <person name="Ramirez L."/>
            <person name="Alfaro M."/>
            <person name="Sun H."/>
            <person name="Tritt A."/>
            <person name="Yoshinaga Y."/>
            <person name="Zwiers L.-H."/>
            <person name="Turgeon B."/>
            <person name="Goodwin S."/>
            <person name="Spatafora J."/>
            <person name="Crous P."/>
            <person name="Grigoriev I."/>
        </authorList>
    </citation>
    <scope>NUCLEOTIDE SEQUENCE</scope>
    <source>
        <strain evidence="2">CBS 473.64</strain>
    </source>
</reference>
<proteinExistence type="predicted"/>
<dbReference type="EMBL" id="MU006781">
    <property type="protein sequence ID" value="KAF2642449.1"/>
    <property type="molecule type" value="Genomic_DNA"/>
</dbReference>
<sequence>MYGDLRTDIPTLKAERERKKSRVCESTSSPGPFSQKCLYMATDPAVSIYYIVIYTLTILNFLSSIFPGVKGSSVQFGNKSRYL</sequence>
<organism evidence="2 3">
    <name type="scientific">Massarina eburnea CBS 473.64</name>
    <dbReference type="NCBI Taxonomy" id="1395130"/>
    <lineage>
        <taxon>Eukaryota</taxon>
        <taxon>Fungi</taxon>
        <taxon>Dikarya</taxon>
        <taxon>Ascomycota</taxon>
        <taxon>Pezizomycotina</taxon>
        <taxon>Dothideomycetes</taxon>
        <taxon>Pleosporomycetidae</taxon>
        <taxon>Pleosporales</taxon>
        <taxon>Massarineae</taxon>
        <taxon>Massarinaceae</taxon>
        <taxon>Massarina</taxon>
    </lineage>
</organism>
<name>A0A6A6S429_9PLEO</name>
<accession>A0A6A6S429</accession>
<evidence type="ECO:0000256" key="1">
    <source>
        <dbReference type="SAM" id="Phobius"/>
    </source>
</evidence>
<evidence type="ECO:0000313" key="3">
    <source>
        <dbReference type="Proteomes" id="UP000799753"/>
    </source>
</evidence>
<keyword evidence="3" id="KW-1185">Reference proteome</keyword>
<protein>
    <submittedName>
        <fullName evidence="2">Uncharacterized protein</fullName>
    </submittedName>
</protein>
<keyword evidence="1" id="KW-1133">Transmembrane helix</keyword>
<dbReference type="Proteomes" id="UP000799753">
    <property type="component" value="Unassembled WGS sequence"/>
</dbReference>
<dbReference type="AlphaFoldDB" id="A0A6A6S429"/>
<evidence type="ECO:0000313" key="2">
    <source>
        <dbReference type="EMBL" id="KAF2642449.1"/>
    </source>
</evidence>
<keyword evidence="1" id="KW-0472">Membrane</keyword>